<dbReference type="Pfam" id="PF00072">
    <property type="entry name" value="Response_reg"/>
    <property type="match status" value="1"/>
</dbReference>
<dbReference type="Gene3D" id="2.30.30.40">
    <property type="entry name" value="SH3 Domains"/>
    <property type="match status" value="1"/>
</dbReference>
<dbReference type="InterPro" id="IPR011006">
    <property type="entry name" value="CheY-like_superfamily"/>
</dbReference>
<dbReference type="GO" id="GO:0016787">
    <property type="term" value="F:hydrolase activity"/>
    <property type="evidence" value="ECO:0007669"/>
    <property type="project" value="UniProtKB-KW"/>
</dbReference>
<name>A0A379WQN6_SALET</name>
<reference evidence="5 6" key="1">
    <citation type="submission" date="2018-06" db="EMBL/GenBank/DDBJ databases">
        <authorList>
            <consortium name="Pathogen Informatics"/>
            <person name="Doyle S."/>
        </authorList>
    </citation>
    <scope>NUCLEOTIDE SEQUENCE [LARGE SCALE GENOMIC DNA]</scope>
    <source>
        <strain evidence="5 6">NCTC8261</strain>
    </source>
</reference>
<keyword evidence="1" id="KW-0145">Chemotaxis</keyword>
<keyword evidence="5" id="KW-0378">Hydrolase</keyword>
<keyword evidence="5" id="KW-0675">Receptor</keyword>
<protein>
    <submittedName>
        <fullName evidence="5">Receptor/regulator protein</fullName>
        <ecNumber evidence="5">3.1.-.-</ecNumber>
    </submittedName>
</protein>
<feature type="modified residue" description="4-aspartylphosphate" evidence="2">
    <location>
        <position position="401"/>
    </location>
</feature>
<evidence type="ECO:0000256" key="1">
    <source>
        <dbReference type="ARBA" id="ARBA00022500"/>
    </source>
</evidence>
<dbReference type="GO" id="GO:0006935">
    <property type="term" value="P:chemotaxis"/>
    <property type="evidence" value="ECO:0007669"/>
    <property type="project" value="UniProtKB-KW"/>
</dbReference>
<dbReference type="Gene3D" id="2.40.50.180">
    <property type="entry name" value="CheA-289, Domain 4"/>
    <property type="match status" value="1"/>
</dbReference>
<evidence type="ECO:0000259" key="3">
    <source>
        <dbReference type="PROSITE" id="PS50110"/>
    </source>
</evidence>
<dbReference type="InterPro" id="IPR002545">
    <property type="entry name" value="CheW-lke_dom"/>
</dbReference>
<dbReference type="InterPro" id="IPR001789">
    <property type="entry name" value="Sig_transdc_resp-reg_receiver"/>
</dbReference>
<gene>
    <name evidence="5" type="primary">rbn_1</name>
    <name evidence="5" type="ORF">NCTC8261_02403</name>
</gene>
<evidence type="ECO:0000259" key="4">
    <source>
        <dbReference type="PROSITE" id="PS50851"/>
    </source>
</evidence>
<dbReference type="Proteomes" id="UP000254712">
    <property type="component" value="Unassembled WGS sequence"/>
</dbReference>
<dbReference type="SUPFAM" id="SSF52172">
    <property type="entry name" value="CheY-like"/>
    <property type="match status" value="1"/>
</dbReference>
<dbReference type="SMART" id="SM00448">
    <property type="entry name" value="REC"/>
    <property type="match status" value="1"/>
</dbReference>
<keyword evidence="2" id="KW-0597">Phosphoprotein</keyword>
<sequence>MKAGKTVTLADGRQINGADYLAPAVAGKSVAIFGDTAPCEAALALAQGVDVMVHETTLDASMEEKANARGHSSTRQTATLAREAAVGRLIMTHISSRYDDKGCQRLLAECRAIFPATELAYDFSVFPVLALHFLSSLPITLKKAGFHNEVRMDNFQKDIDDRANLTLSNRFELLLFRLGTSLHEQKSELFGINVFKLREIVPMPAFTRPAGMKAPLLGMVNIRDQVIPVIDLPAVAGCKPETGLNILLITEYARSVQAFAVESVENIMRLDWQQVHTAEKAVNGRYITSIACLDDNKETNNLALVLDVEQILYDIVPSSHDLRATNLKTNKFYITPGAVAIVAEDSKVARAMLEKGLNAMGIPHQMHVTGKDAWERIQQLAQEAEAEGKPISEKIALVLTDLEMPEMDGFTLTRKIKTDERLKKIPVVIHSSLSGSANEDHIRKVQADGYVAKFEINELSSVIQEVLERAATNSQGPLISRKSA</sequence>
<dbReference type="Gene3D" id="3.60.15.10">
    <property type="entry name" value="Ribonuclease Z/Hydroxyacylglutathione hydrolase-like"/>
    <property type="match status" value="1"/>
</dbReference>
<dbReference type="InterPro" id="IPR036061">
    <property type="entry name" value="CheW-like_dom_sf"/>
</dbReference>
<dbReference type="AlphaFoldDB" id="A0A379WQN6"/>
<accession>A0A379WQN6</accession>
<dbReference type="InterPro" id="IPR036866">
    <property type="entry name" value="RibonucZ/Hydroxyglut_hydro"/>
</dbReference>
<dbReference type="PANTHER" id="PTHR47233">
    <property type="entry name" value="CHEMOTAXIS PROTEIN CHEV"/>
    <property type="match status" value="1"/>
</dbReference>
<dbReference type="SUPFAM" id="SSF50341">
    <property type="entry name" value="CheW-like"/>
    <property type="match status" value="1"/>
</dbReference>
<feature type="domain" description="CheW-like" evidence="4">
    <location>
        <begin position="170"/>
        <end position="317"/>
    </location>
</feature>
<dbReference type="Gene3D" id="3.40.50.2300">
    <property type="match status" value="1"/>
</dbReference>
<dbReference type="PROSITE" id="PS50851">
    <property type="entry name" value="CHEW"/>
    <property type="match status" value="1"/>
</dbReference>
<dbReference type="SMART" id="SM00260">
    <property type="entry name" value="CheW"/>
    <property type="match status" value="1"/>
</dbReference>
<dbReference type="PANTHER" id="PTHR47233:SF4">
    <property type="entry name" value="CHEMOTAXIS SIGNAL TRANSDUCTION PROTEIN"/>
    <property type="match status" value="1"/>
</dbReference>
<dbReference type="Pfam" id="PF01584">
    <property type="entry name" value="CheW"/>
    <property type="match status" value="1"/>
</dbReference>
<evidence type="ECO:0000256" key="2">
    <source>
        <dbReference type="PROSITE-ProRule" id="PRU00169"/>
    </source>
</evidence>
<dbReference type="GO" id="GO:0000160">
    <property type="term" value="P:phosphorelay signal transduction system"/>
    <property type="evidence" value="ECO:0007669"/>
    <property type="project" value="InterPro"/>
</dbReference>
<evidence type="ECO:0000313" key="5">
    <source>
        <dbReference type="EMBL" id="SUH36154.1"/>
    </source>
</evidence>
<feature type="domain" description="Response regulatory" evidence="3">
    <location>
        <begin position="339"/>
        <end position="468"/>
    </location>
</feature>
<evidence type="ECO:0000313" key="6">
    <source>
        <dbReference type="Proteomes" id="UP000254712"/>
    </source>
</evidence>
<dbReference type="SUPFAM" id="SSF56281">
    <property type="entry name" value="Metallo-hydrolase/oxidoreductase"/>
    <property type="match status" value="1"/>
</dbReference>
<dbReference type="PROSITE" id="PS50110">
    <property type="entry name" value="RESPONSE_REGULATORY"/>
    <property type="match status" value="1"/>
</dbReference>
<dbReference type="EMBL" id="UGXT01000002">
    <property type="protein sequence ID" value="SUH36154.1"/>
    <property type="molecule type" value="Genomic_DNA"/>
</dbReference>
<dbReference type="EC" id="3.1.-.-" evidence="5"/>
<organism evidence="5 6">
    <name type="scientific">Salmonella enterica I</name>
    <dbReference type="NCBI Taxonomy" id="59201"/>
    <lineage>
        <taxon>Bacteria</taxon>
        <taxon>Pseudomonadati</taxon>
        <taxon>Pseudomonadota</taxon>
        <taxon>Gammaproteobacteria</taxon>
        <taxon>Enterobacterales</taxon>
        <taxon>Enterobacteriaceae</taxon>
        <taxon>Salmonella</taxon>
    </lineage>
</organism>
<proteinExistence type="predicted"/>